<dbReference type="AlphaFoldDB" id="A0A2K3JSI9"/>
<evidence type="ECO:0000313" key="2">
    <source>
        <dbReference type="Proteomes" id="UP000236291"/>
    </source>
</evidence>
<reference evidence="1 2" key="1">
    <citation type="journal article" date="2014" name="Am. J. Bot.">
        <title>Genome assembly and annotation for red clover (Trifolium pratense; Fabaceae).</title>
        <authorList>
            <person name="Istvanek J."/>
            <person name="Jaros M."/>
            <person name="Krenek A."/>
            <person name="Repkova J."/>
        </authorList>
    </citation>
    <scope>NUCLEOTIDE SEQUENCE [LARGE SCALE GENOMIC DNA]</scope>
    <source>
        <strain evidence="2">cv. Tatra</strain>
        <tissue evidence="1">Young leaves</tissue>
    </source>
</reference>
<sequence>VLRLLIYKIYHLVANLNHHVTLLTVPEHHVAAEPHVATIFHPVI</sequence>
<accession>A0A2K3JSI9</accession>
<proteinExistence type="predicted"/>
<name>A0A2K3JSI9_TRIPR</name>
<comment type="caution">
    <text evidence="1">The sequence shown here is derived from an EMBL/GenBank/DDBJ whole genome shotgun (WGS) entry which is preliminary data.</text>
</comment>
<dbReference type="Proteomes" id="UP000236291">
    <property type="component" value="Unassembled WGS sequence"/>
</dbReference>
<reference evidence="1 2" key="2">
    <citation type="journal article" date="2017" name="Front. Plant Sci.">
        <title>Gene Classification and Mining of Molecular Markers Useful in Red Clover (Trifolium pratense) Breeding.</title>
        <authorList>
            <person name="Istvanek J."/>
            <person name="Dluhosova J."/>
            <person name="Dluhos P."/>
            <person name="Patkova L."/>
            <person name="Nedelnik J."/>
            <person name="Repkova J."/>
        </authorList>
    </citation>
    <scope>NUCLEOTIDE SEQUENCE [LARGE SCALE GENOMIC DNA]</scope>
    <source>
        <strain evidence="2">cv. Tatra</strain>
        <tissue evidence="1">Young leaves</tissue>
    </source>
</reference>
<organism evidence="1 2">
    <name type="scientific">Trifolium pratense</name>
    <name type="common">Red clover</name>
    <dbReference type="NCBI Taxonomy" id="57577"/>
    <lineage>
        <taxon>Eukaryota</taxon>
        <taxon>Viridiplantae</taxon>
        <taxon>Streptophyta</taxon>
        <taxon>Embryophyta</taxon>
        <taxon>Tracheophyta</taxon>
        <taxon>Spermatophyta</taxon>
        <taxon>Magnoliopsida</taxon>
        <taxon>eudicotyledons</taxon>
        <taxon>Gunneridae</taxon>
        <taxon>Pentapetalae</taxon>
        <taxon>rosids</taxon>
        <taxon>fabids</taxon>
        <taxon>Fabales</taxon>
        <taxon>Fabaceae</taxon>
        <taxon>Papilionoideae</taxon>
        <taxon>50 kb inversion clade</taxon>
        <taxon>NPAAA clade</taxon>
        <taxon>Hologalegina</taxon>
        <taxon>IRL clade</taxon>
        <taxon>Trifolieae</taxon>
        <taxon>Trifolium</taxon>
    </lineage>
</organism>
<protein>
    <submittedName>
        <fullName evidence="1">Uncharacterized protein</fullName>
    </submittedName>
</protein>
<gene>
    <name evidence="1" type="ORF">L195_g058472</name>
</gene>
<feature type="non-terminal residue" evidence="1">
    <location>
        <position position="1"/>
    </location>
</feature>
<dbReference type="EMBL" id="ASHM01121722">
    <property type="protein sequence ID" value="PNX56990.1"/>
    <property type="molecule type" value="Genomic_DNA"/>
</dbReference>
<evidence type="ECO:0000313" key="1">
    <source>
        <dbReference type="EMBL" id="PNX56990.1"/>
    </source>
</evidence>